<dbReference type="RefSeq" id="WP_212017506.1">
    <property type="nucleotide sequence ID" value="NZ_JAAFYZ010000174.1"/>
</dbReference>
<evidence type="ECO:0000256" key="1">
    <source>
        <dbReference type="SAM" id="MobiDB-lite"/>
    </source>
</evidence>
<sequence length="147" mass="14278">MGIFDVFKTKVSEAADKAGDVAGQAAKKAGDFAGEAKDKVSDMVDKKKSGGAADDPSAQAPSAPAGAESEASAMVSEGGPVAQTGEAAPGVGDDGSPTADPMGADSADTDTAGGGMTQSIKDNAASAAEKTGEKIDSGVQQAKDRLS</sequence>
<feature type="region of interest" description="Disordered" evidence="1">
    <location>
        <begin position="16"/>
        <end position="147"/>
    </location>
</feature>
<keyword evidence="3" id="KW-1185">Reference proteome</keyword>
<feature type="compositionally biased region" description="Basic and acidic residues" evidence="1">
    <location>
        <begin position="130"/>
        <end position="147"/>
    </location>
</feature>
<evidence type="ECO:0008006" key="4">
    <source>
        <dbReference type="Google" id="ProtNLM"/>
    </source>
</evidence>
<protein>
    <recommendedName>
        <fullName evidence="4">Antitoxin</fullName>
    </recommendedName>
</protein>
<evidence type="ECO:0000313" key="3">
    <source>
        <dbReference type="Proteomes" id="UP000730482"/>
    </source>
</evidence>
<accession>A0ABS5L1H2</accession>
<dbReference type="Proteomes" id="UP000730482">
    <property type="component" value="Unassembled WGS sequence"/>
</dbReference>
<comment type="caution">
    <text evidence="2">The sequence shown here is derived from an EMBL/GenBank/DDBJ whole genome shotgun (WGS) entry which is preliminary data.</text>
</comment>
<evidence type="ECO:0000313" key="2">
    <source>
        <dbReference type="EMBL" id="MBS2552177.1"/>
    </source>
</evidence>
<organism evidence="2 3">
    <name type="scientific">Catenulispora pinistramenti</name>
    <dbReference type="NCBI Taxonomy" id="2705254"/>
    <lineage>
        <taxon>Bacteria</taxon>
        <taxon>Bacillati</taxon>
        <taxon>Actinomycetota</taxon>
        <taxon>Actinomycetes</taxon>
        <taxon>Catenulisporales</taxon>
        <taxon>Catenulisporaceae</taxon>
        <taxon>Catenulispora</taxon>
    </lineage>
</organism>
<proteinExistence type="predicted"/>
<gene>
    <name evidence="2" type="ORF">KGQ19_35505</name>
</gene>
<reference evidence="2 3" key="1">
    <citation type="submission" date="2020-02" db="EMBL/GenBank/DDBJ databases">
        <title>Acidophilic actinobacteria isolated from forest soil.</title>
        <authorList>
            <person name="Golinska P."/>
        </authorList>
    </citation>
    <scope>NUCLEOTIDE SEQUENCE [LARGE SCALE GENOMIC DNA]</scope>
    <source>
        <strain evidence="2 3">NL8</strain>
    </source>
</reference>
<feature type="compositionally biased region" description="Basic and acidic residues" evidence="1">
    <location>
        <begin position="28"/>
        <end position="48"/>
    </location>
</feature>
<dbReference type="EMBL" id="JAAFYZ010000174">
    <property type="protein sequence ID" value="MBS2552177.1"/>
    <property type="molecule type" value="Genomic_DNA"/>
</dbReference>
<name>A0ABS5L1H2_9ACTN</name>
<feature type="compositionally biased region" description="Low complexity" evidence="1">
    <location>
        <begin position="50"/>
        <end position="73"/>
    </location>
</feature>